<dbReference type="PANTHER" id="PTHR31757">
    <property type="entry name" value="SLL0781 PROTEIN"/>
    <property type="match status" value="1"/>
</dbReference>
<dbReference type="Gene3D" id="3.10.450.50">
    <property type="match status" value="1"/>
</dbReference>
<dbReference type="EMBL" id="LPUF01000002">
    <property type="protein sequence ID" value="OQK16153.1"/>
    <property type="molecule type" value="Genomic_DNA"/>
</dbReference>
<protein>
    <submittedName>
        <fullName evidence="1">DUF4440 domain-containing protein</fullName>
    </submittedName>
</protein>
<dbReference type="RefSeq" id="WP_080523530.1">
    <property type="nucleotide sequence ID" value="NZ_LPUF01000002.1"/>
</dbReference>
<dbReference type="OrthoDB" id="9787970at2"/>
<dbReference type="Proteomes" id="UP000191980">
    <property type="component" value="Unassembled WGS sequence"/>
</dbReference>
<organism evidence="1 2">
    <name type="scientific">Methyloprofundus sedimenti</name>
    <dbReference type="NCBI Taxonomy" id="1420851"/>
    <lineage>
        <taxon>Bacteria</taxon>
        <taxon>Pseudomonadati</taxon>
        <taxon>Pseudomonadota</taxon>
        <taxon>Gammaproteobacteria</taxon>
        <taxon>Methylococcales</taxon>
        <taxon>Methylococcaceae</taxon>
        <taxon>Methyloprofundus</taxon>
    </lineage>
</organism>
<dbReference type="STRING" id="1420851.AU255_13690"/>
<dbReference type="AlphaFoldDB" id="A0A1V8M428"/>
<sequence length="145" mass="17200">MNAESEIRVPVPPFTLATATEKVQLAENGWNSKDPEKVASAYTLDSEWRNRAEIFSGRDKIIEFLTRKWQKELDYKLKKQLWCFTDNRIAVTFRYEWHDDSGQWYRSYGNELWEFAADGLMQRRIASINDQPIKVSEREFKGDKQ</sequence>
<name>A0A1V8M428_9GAMM</name>
<dbReference type="PANTHER" id="PTHR31757:SF0">
    <property type="entry name" value="SLL0781 PROTEIN"/>
    <property type="match status" value="1"/>
</dbReference>
<dbReference type="InterPro" id="IPR032710">
    <property type="entry name" value="NTF2-like_dom_sf"/>
</dbReference>
<keyword evidence="2" id="KW-1185">Reference proteome</keyword>
<evidence type="ECO:0000313" key="2">
    <source>
        <dbReference type="Proteomes" id="UP000191980"/>
    </source>
</evidence>
<dbReference type="SUPFAM" id="SSF54427">
    <property type="entry name" value="NTF2-like"/>
    <property type="match status" value="1"/>
</dbReference>
<dbReference type="Pfam" id="PF07080">
    <property type="entry name" value="DUF1348"/>
    <property type="match status" value="1"/>
</dbReference>
<gene>
    <name evidence="1" type="ORF">AU255_13690</name>
</gene>
<dbReference type="InterPro" id="IPR009783">
    <property type="entry name" value="DUF1348"/>
</dbReference>
<proteinExistence type="predicted"/>
<comment type="caution">
    <text evidence="1">The sequence shown here is derived from an EMBL/GenBank/DDBJ whole genome shotgun (WGS) entry which is preliminary data.</text>
</comment>
<evidence type="ECO:0000313" key="1">
    <source>
        <dbReference type="EMBL" id="OQK16153.1"/>
    </source>
</evidence>
<accession>A0A1V8M428</accession>
<reference evidence="1 2" key="1">
    <citation type="submission" date="2015-12" db="EMBL/GenBank/DDBJ databases">
        <authorList>
            <person name="Shamseldin A."/>
            <person name="Moawad H."/>
            <person name="Abd El-Rahim W.M."/>
            <person name="Sadowsky M.J."/>
        </authorList>
    </citation>
    <scope>NUCLEOTIDE SEQUENCE [LARGE SCALE GENOMIC DNA]</scope>
    <source>
        <strain evidence="1 2">WF1</strain>
    </source>
</reference>